<comment type="caution">
    <text evidence="8">Lacks conserved residue(s) required for the propagation of feature annotation.</text>
</comment>
<organism evidence="10 11">
    <name type="scientific">Aquella oligotrophica</name>
    <dbReference type="NCBI Taxonomy" id="2067065"/>
    <lineage>
        <taxon>Bacteria</taxon>
        <taxon>Pseudomonadati</taxon>
        <taxon>Pseudomonadota</taxon>
        <taxon>Betaproteobacteria</taxon>
        <taxon>Neisseriales</taxon>
        <taxon>Neisseriaceae</taxon>
        <taxon>Aquella</taxon>
    </lineage>
</organism>
<dbReference type="SUPFAM" id="SSF52317">
    <property type="entry name" value="Class I glutamine amidotransferase-like"/>
    <property type="match status" value="1"/>
</dbReference>
<dbReference type="GO" id="GO:0004359">
    <property type="term" value="F:glutaminase activity"/>
    <property type="evidence" value="ECO:0007669"/>
    <property type="project" value="RHEA"/>
</dbReference>
<evidence type="ECO:0000313" key="11">
    <source>
        <dbReference type="Proteomes" id="UP000236655"/>
    </source>
</evidence>
<keyword evidence="6 8" id="KW-0315">Glutamine amidotransferase</keyword>
<dbReference type="GO" id="GO:0005524">
    <property type="term" value="F:ATP binding"/>
    <property type="evidence" value="ECO:0007669"/>
    <property type="project" value="UniProtKB-UniRule"/>
</dbReference>
<dbReference type="KEGG" id="nba:CUN60_02830"/>
<dbReference type="OrthoDB" id="9804328at2"/>
<dbReference type="EC" id="6.3.5.5" evidence="8"/>
<feature type="region of interest" description="CPSase" evidence="8">
    <location>
        <begin position="1"/>
        <end position="162"/>
    </location>
</feature>
<dbReference type="CDD" id="cd01744">
    <property type="entry name" value="GATase1_CPSase"/>
    <property type="match status" value="1"/>
</dbReference>
<evidence type="ECO:0000256" key="5">
    <source>
        <dbReference type="ARBA" id="ARBA00022840"/>
    </source>
</evidence>
<keyword evidence="8" id="KW-0665">Pyrimidine biosynthesis</keyword>
<evidence type="ECO:0000256" key="2">
    <source>
        <dbReference type="ARBA" id="ARBA00007800"/>
    </source>
</evidence>
<dbReference type="InterPro" id="IPR002474">
    <property type="entry name" value="CarbamoylP_synth_ssu_N"/>
</dbReference>
<dbReference type="PROSITE" id="PS51273">
    <property type="entry name" value="GATASE_TYPE_1"/>
    <property type="match status" value="1"/>
</dbReference>
<dbReference type="Pfam" id="PF00988">
    <property type="entry name" value="CPSase_sm_chain"/>
    <property type="match status" value="1"/>
</dbReference>
<comment type="subunit">
    <text evidence="8">Composed of two chains; the small (or glutamine) chain promotes the hydrolysis of glutamine to ammonia, which is used by the large (or ammonia) chain to synthesize carbamoyl phosphate. Tetramer of heterodimers (alpha,beta)4.</text>
</comment>
<evidence type="ECO:0000313" key="10">
    <source>
        <dbReference type="EMBL" id="AUR51277.1"/>
    </source>
</evidence>
<protein>
    <recommendedName>
        <fullName evidence="8">Carbamoyl phosphate synthase small chain</fullName>
        <ecNumber evidence="8">6.3.5.5</ecNumber>
    </recommendedName>
    <alternativeName>
        <fullName evidence="8">Carbamoyl phosphate synthetase glutamine chain</fullName>
    </alternativeName>
</protein>
<dbReference type="GO" id="GO:0004088">
    <property type="term" value="F:carbamoyl-phosphate synthase (glutamine-hydrolyzing) activity"/>
    <property type="evidence" value="ECO:0007669"/>
    <property type="project" value="UniProtKB-UniRule"/>
</dbReference>
<comment type="function">
    <text evidence="8">Small subunit of the glutamine-dependent carbamoyl phosphate synthetase (CPSase). CPSase catalyzes the formation of carbamoyl phosphate from the ammonia moiety of glutamine, carbonate, and phosphate donated by ATP, constituting the first step of 2 biosynthetic pathways, one leading to arginine and/or urea and the other to pyrimidine nucleotides. The small subunit (glutamine amidotransferase) binds and cleaves glutamine to supply the large subunit with the substrate ammonia.</text>
</comment>
<comment type="similarity">
    <text evidence="2 8">Belongs to the CarA family.</text>
</comment>
<dbReference type="Pfam" id="PF00117">
    <property type="entry name" value="GATase"/>
    <property type="match status" value="1"/>
</dbReference>
<dbReference type="EMBL" id="CP024847">
    <property type="protein sequence ID" value="AUR51277.1"/>
    <property type="molecule type" value="Genomic_DNA"/>
</dbReference>
<evidence type="ECO:0000256" key="7">
    <source>
        <dbReference type="ARBA" id="ARBA00048816"/>
    </source>
</evidence>
<dbReference type="InterPro" id="IPR035686">
    <property type="entry name" value="CPSase_GATase1"/>
</dbReference>
<name>A0A2I7N478_9NEIS</name>
<comment type="pathway">
    <text evidence="1 8">Amino-acid biosynthesis; L-arginine biosynthesis; carbamoyl phosphate from bicarbonate: step 1/1.</text>
</comment>
<feature type="binding site" evidence="8">
    <location>
        <position position="240"/>
    </location>
    <ligand>
        <name>L-glutamine</name>
        <dbReference type="ChEBI" id="CHEBI:58359"/>
    </ligand>
</feature>
<dbReference type="UniPathway" id="UPA00070">
    <property type="reaction ID" value="UER00115"/>
</dbReference>
<evidence type="ECO:0000256" key="3">
    <source>
        <dbReference type="ARBA" id="ARBA00022598"/>
    </source>
</evidence>
<keyword evidence="11" id="KW-1185">Reference proteome</keyword>
<comment type="pathway">
    <text evidence="8">Pyrimidine metabolism; UMP biosynthesis via de novo pathway; (S)-dihydroorotate from bicarbonate: step 1/3.</text>
</comment>
<feature type="binding site" evidence="8">
    <location>
        <position position="278"/>
    </location>
    <ligand>
        <name>L-glutamine</name>
        <dbReference type="ChEBI" id="CHEBI:58359"/>
    </ligand>
</feature>
<dbReference type="InterPro" id="IPR036480">
    <property type="entry name" value="CarbP_synth_ssu_N_sf"/>
</dbReference>
<feature type="active site" description="Nucleophile" evidence="8">
    <location>
        <position position="236"/>
    </location>
</feature>
<dbReference type="GO" id="GO:0044205">
    <property type="term" value="P:'de novo' UMP biosynthetic process"/>
    <property type="evidence" value="ECO:0007669"/>
    <property type="project" value="UniProtKB-UniRule"/>
</dbReference>
<feature type="binding site" evidence="8">
    <location>
        <position position="208"/>
    </location>
    <ligand>
        <name>L-glutamine</name>
        <dbReference type="ChEBI" id="CHEBI:58359"/>
    </ligand>
</feature>
<dbReference type="InterPro" id="IPR050472">
    <property type="entry name" value="Anth_synth/Amidotransfase"/>
</dbReference>
<dbReference type="PRINTS" id="PR00099">
    <property type="entry name" value="CPSGATASE"/>
</dbReference>
<dbReference type="NCBIfam" id="TIGR01368">
    <property type="entry name" value="CPSaseIIsmall"/>
    <property type="match status" value="1"/>
</dbReference>
<sequence>MQIWLTLANGQQYSGMVANYNSQDINGELVFNTGMTGYEDTLTDPSYAGQILVFTYPLIGNYGVRLQENLESDKIHVKAIICNQIVDNQEHHQAITSFIDWLKKHDIPVITGIDTRQLTRDLREDGTMDCVISENKNTLPKLSGKHEMAGTKEIIYHGNGKHKIILLDCGVKKSIIRYLLNFDVSIKQVPYDYDYSNEDYAGILLSNGPGDPEDYGKSITVLEKTLASNKPIFGICLGSQLLGLASGASTYKLKFGHRGQNQPCQDTNTLKCYLTAQNHNYALEEKSIASDWSISFKHLHDGSVAGISHCDKPYSAVQFHPEAAAGPNDTAFLFENFFNQIKIQGLVT</sequence>
<feature type="active site" evidence="8">
    <location>
        <position position="322"/>
    </location>
</feature>
<dbReference type="UniPathway" id="UPA00068">
    <property type="reaction ID" value="UER00171"/>
</dbReference>
<comment type="catalytic activity">
    <reaction evidence="7 8">
        <text>hydrogencarbonate + L-glutamine + 2 ATP + H2O = carbamoyl phosphate + L-glutamate + 2 ADP + phosphate + 2 H(+)</text>
        <dbReference type="Rhea" id="RHEA:18633"/>
        <dbReference type="ChEBI" id="CHEBI:15377"/>
        <dbReference type="ChEBI" id="CHEBI:15378"/>
        <dbReference type="ChEBI" id="CHEBI:17544"/>
        <dbReference type="ChEBI" id="CHEBI:29985"/>
        <dbReference type="ChEBI" id="CHEBI:30616"/>
        <dbReference type="ChEBI" id="CHEBI:43474"/>
        <dbReference type="ChEBI" id="CHEBI:58228"/>
        <dbReference type="ChEBI" id="CHEBI:58359"/>
        <dbReference type="ChEBI" id="CHEBI:456216"/>
        <dbReference type="EC" id="6.3.5.5"/>
    </reaction>
</comment>
<feature type="binding site" evidence="8">
    <location>
        <position position="46"/>
    </location>
    <ligand>
        <name>L-glutamine</name>
        <dbReference type="ChEBI" id="CHEBI:58359"/>
    </ligand>
</feature>
<feature type="active site" evidence="8">
    <location>
        <position position="320"/>
    </location>
</feature>
<dbReference type="Gene3D" id="3.50.30.20">
    <property type="entry name" value="Carbamoyl-phosphate synthase small subunit, N-terminal domain"/>
    <property type="match status" value="1"/>
</dbReference>
<dbReference type="NCBIfam" id="NF009475">
    <property type="entry name" value="PRK12838.1"/>
    <property type="match status" value="1"/>
</dbReference>
<feature type="binding site" evidence="8">
    <location>
        <position position="237"/>
    </location>
    <ligand>
        <name>L-glutamine</name>
        <dbReference type="ChEBI" id="CHEBI:58359"/>
    </ligand>
</feature>
<accession>A0A2I7N478</accession>
<dbReference type="Proteomes" id="UP000236655">
    <property type="component" value="Chromosome"/>
</dbReference>
<keyword evidence="8" id="KW-0028">Amino-acid biosynthesis</keyword>
<dbReference type="GO" id="GO:0006541">
    <property type="term" value="P:glutamine metabolic process"/>
    <property type="evidence" value="ECO:0007669"/>
    <property type="project" value="InterPro"/>
</dbReference>
<dbReference type="SMART" id="SM01097">
    <property type="entry name" value="CPSase_sm_chain"/>
    <property type="match status" value="1"/>
</dbReference>
<evidence type="ECO:0000259" key="9">
    <source>
        <dbReference type="SMART" id="SM01097"/>
    </source>
</evidence>
<evidence type="ECO:0000256" key="8">
    <source>
        <dbReference type="HAMAP-Rule" id="MF_01209"/>
    </source>
</evidence>
<dbReference type="SUPFAM" id="SSF52021">
    <property type="entry name" value="Carbamoyl phosphate synthetase, small subunit N-terminal domain"/>
    <property type="match status" value="1"/>
</dbReference>
<dbReference type="InterPro" id="IPR017926">
    <property type="entry name" value="GATASE"/>
</dbReference>
<dbReference type="InterPro" id="IPR029062">
    <property type="entry name" value="Class_I_gatase-like"/>
</dbReference>
<evidence type="ECO:0000256" key="4">
    <source>
        <dbReference type="ARBA" id="ARBA00022741"/>
    </source>
</evidence>
<dbReference type="Gene3D" id="3.40.50.880">
    <property type="match status" value="1"/>
</dbReference>
<keyword evidence="5 8" id="KW-0067">ATP-binding</keyword>
<dbReference type="PANTHER" id="PTHR43418">
    <property type="entry name" value="MULTIFUNCTIONAL TRYPTOPHAN BIOSYNTHESIS PROTEIN-RELATED"/>
    <property type="match status" value="1"/>
</dbReference>
<dbReference type="PRINTS" id="PR00096">
    <property type="entry name" value="GATASE"/>
</dbReference>
<feature type="domain" description="Carbamoyl-phosphate synthase small subunit N-terminal" evidence="9">
    <location>
        <begin position="1"/>
        <end position="133"/>
    </location>
</feature>
<dbReference type="GO" id="GO:0006207">
    <property type="term" value="P:'de novo' pyrimidine nucleobase biosynthetic process"/>
    <property type="evidence" value="ECO:0007669"/>
    <property type="project" value="InterPro"/>
</dbReference>
<gene>
    <name evidence="8" type="primary">carA</name>
    <name evidence="10" type="ORF">CUN60_02830</name>
</gene>
<dbReference type="InterPro" id="IPR006274">
    <property type="entry name" value="CarbamoylP_synth_ssu"/>
</dbReference>
<comment type="catalytic activity">
    <reaction evidence="8">
        <text>L-glutamine + H2O = L-glutamate + NH4(+)</text>
        <dbReference type="Rhea" id="RHEA:15889"/>
        <dbReference type="ChEBI" id="CHEBI:15377"/>
        <dbReference type="ChEBI" id="CHEBI:28938"/>
        <dbReference type="ChEBI" id="CHEBI:29985"/>
        <dbReference type="ChEBI" id="CHEBI:58359"/>
    </reaction>
</comment>
<dbReference type="AlphaFoldDB" id="A0A2I7N478"/>
<proteinExistence type="inferred from homology"/>
<reference evidence="11" key="1">
    <citation type="submission" date="2017-11" db="EMBL/GenBank/DDBJ databases">
        <authorList>
            <person name="Chan K.G."/>
            <person name="Lee L.S."/>
        </authorList>
    </citation>
    <scope>NUCLEOTIDE SEQUENCE [LARGE SCALE GENOMIC DNA]</scope>
    <source>
        <strain evidence="11">DSM 100970</strain>
    </source>
</reference>
<keyword evidence="8" id="KW-0055">Arginine biosynthesis</keyword>
<dbReference type="HAMAP" id="MF_01209">
    <property type="entry name" value="CPSase_S_chain"/>
    <property type="match status" value="1"/>
</dbReference>
<dbReference type="PANTHER" id="PTHR43418:SF7">
    <property type="entry name" value="CARBAMOYL-PHOSPHATE SYNTHASE SMALL CHAIN"/>
    <property type="match status" value="1"/>
</dbReference>
<dbReference type="PRINTS" id="PR00097">
    <property type="entry name" value="ANTSNTHASEII"/>
</dbReference>
<dbReference type="RefSeq" id="WP_102950577.1">
    <property type="nucleotide sequence ID" value="NZ_CP024847.1"/>
</dbReference>
<keyword evidence="3 8" id="KW-0436">Ligase</keyword>
<evidence type="ECO:0000256" key="6">
    <source>
        <dbReference type="ARBA" id="ARBA00022962"/>
    </source>
</evidence>
<evidence type="ECO:0000256" key="1">
    <source>
        <dbReference type="ARBA" id="ARBA00005077"/>
    </source>
</evidence>
<keyword evidence="4 8" id="KW-0547">Nucleotide-binding</keyword>
<feature type="binding site" evidence="8">
    <location>
        <position position="210"/>
    </location>
    <ligand>
        <name>L-glutamine</name>
        <dbReference type="ChEBI" id="CHEBI:58359"/>
    </ligand>
</feature>
<dbReference type="GO" id="GO:0006526">
    <property type="term" value="P:L-arginine biosynthetic process"/>
    <property type="evidence" value="ECO:0007669"/>
    <property type="project" value="UniProtKB-UniRule"/>
</dbReference>
<feature type="binding site" evidence="8">
    <location>
        <position position="281"/>
    </location>
    <ligand>
        <name>L-glutamine</name>
        <dbReference type="ChEBI" id="CHEBI:58359"/>
    </ligand>
</feature>